<dbReference type="Proteomes" id="UP001287356">
    <property type="component" value="Unassembled WGS sequence"/>
</dbReference>
<feature type="region of interest" description="Disordered" evidence="6">
    <location>
        <begin position="564"/>
        <end position="627"/>
    </location>
</feature>
<feature type="compositionally biased region" description="Basic and acidic residues" evidence="6">
    <location>
        <begin position="277"/>
        <end position="295"/>
    </location>
</feature>
<sequence length="627" mass="68130">MPSYRIEIAANNRAGCKDKVCKDDKVKIKKGELRLGTWVEVQDHPGSWMWKHWGCVSGSQIENVRIAIDKGDGDYDWDAIDGYDELEDHSEIQEKIRRVFTQGFIDPEDFNGDPELNKLGQKGIRARAPRKAKNADQDDEDGEDSPAKTKPAAKRGRKKAAADDEEDDEPLAKKPTKGEKKAPAAAKDDSEAEAEASPEQPKKKAQAKRGATKKAAAPKDESEDELDQEAPKKKAPAKRGAAKKAVTAKEESEDEAPPVPQKKTPVKRGAAKNAAASKDKPKAEAVDASLAEKKAPAKRGAAKKAAAAIAKEDSPAEESEPEKPAPKAKRGRAKSAAAEANDDNPAPKKRGRKAYRPAVILMTRNNTVQRTSEGETGLLTRWVPERFKHSALYRLLLRLTRVLQFLSAVISLGLFSQRMYKVYRLVNSIKTRRGVNGSYGAVEGILAAAVLYTLAATLLGLLLKGGGPRWLRWLWVLFDVAFVGAFIAVAVLTSPDGGLAGPKHCYAPDNRDATDAGNLTGETANGADDSCNLPWGTFILAIISTVLHAVTAAFHEVRDRYKDHHRHTKEAEAEAHVIADQNRPAEAGYAPQNGHFPQPGPGHAPQDGQYHEPGPGYGGRSEPRPFQ</sequence>
<accession>A0AAE0JVV9</accession>
<evidence type="ECO:0000256" key="3">
    <source>
        <dbReference type="ARBA" id="ARBA00022771"/>
    </source>
</evidence>
<feature type="compositionally biased region" description="Basic residues" evidence="6">
    <location>
        <begin position="203"/>
        <end position="212"/>
    </location>
</feature>
<dbReference type="SUPFAM" id="SSF57716">
    <property type="entry name" value="Glucocorticoid receptor-like (DNA-binding domain)"/>
    <property type="match status" value="1"/>
</dbReference>
<reference evidence="9" key="2">
    <citation type="submission" date="2023-06" db="EMBL/GenBank/DDBJ databases">
        <authorList>
            <consortium name="Lawrence Berkeley National Laboratory"/>
            <person name="Haridas S."/>
            <person name="Hensen N."/>
            <person name="Bonometti L."/>
            <person name="Westerberg I."/>
            <person name="Brannstrom I.O."/>
            <person name="Guillou S."/>
            <person name="Cros-Aarteil S."/>
            <person name="Calhoun S."/>
            <person name="Kuo A."/>
            <person name="Mondo S."/>
            <person name="Pangilinan J."/>
            <person name="Riley R."/>
            <person name="Labutti K."/>
            <person name="Andreopoulos B."/>
            <person name="Lipzen A."/>
            <person name="Chen C."/>
            <person name="Yanf M."/>
            <person name="Daum C."/>
            <person name="Ng V."/>
            <person name="Clum A."/>
            <person name="Steindorff A."/>
            <person name="Ohm R."/>
            <person name="Martin F."/>
            <person name="Silar P."/>
            <person name="Natvig D."/>
            <person name="Lalanne C."/>
            <person name="Gautier V."/>
            <person name="Ament-Velasquez S.L."/>
            <person name="Kruys A."/>
            <person name="Hutchinson M.I."/>
            <person name="Powell A.J."/>
            <person name="Barry K."/>
            <person name="Miller A.N."/>
            <person name="Grigoriev I.V."/>
            <person name="Debuchy R."/>
            <person name="Gladieux P."/>
            <person name="Thoren M.H."/>
            <person name="Johannesson H."/>
        </authorList>
    </citation>
    <scope>NUCLEOTIDE SEQUENCE</scope>
    <source>
        <strain evidence="9">CBS 958.72</strain>
    </source>
</reference>
<keyword evidence="7" id="KW-1133">Transmembrane helix</keyword>
<dbReference type="AlphaFoldDB" id="A0AAE0JVV9"/>
<dbReference type="GO" id="GO:0008270">
    <property type="term" value="F:zinc ion binding"/>
    <property type="evidence" value="ECO:0007669"/>
    <property type="project" value="UniProtKB-KW"/>
</dbReference>
<dbReference type="InterPro" id="IPR036957">
    <property type="entry name" value="Znf_PARP_sf"/>
</dbReference>
<evidence type="ECO:0000259" key="8">
    <source>
        <dbReference type="PROSITE" id="PS50064"/>
    </source>
</evidence>
<keyword evidence="3" id="KW-0863">Zinc-finger</keyword>
<keyword evidence="7" id="KW-0472">Membrane</keyword>
<comment type="caution">
    <text evidence="9">The sequence shown here is derived from an EMBL/GenBank/DDBJ whole genome shotgun (WGS) entry which is preliminary data.</text>
</comment>
<name>A0AAE0JVV9_9PEZI</name>
<keyword evidence="2" id="KW-0479">Metal-binding</keyword>
<dbReference type="InterPro" id="IPR001510">
    <property type="entry name" value="Znf_PARP"/>
</dbReference>
<keyword evidence="5" id="KW-0539">Nucleus</keyword>
<keyword evidence="10" id="KW-1185">Reference proteome</keyword>
<feature type="compositionally biased region" description="Basic and acidic residues" evidence="6">
    <location>
        <begin position="170"/>
        <end position="189"/>
    </location>
</feature>
<feature type="transmembrane region" description="Helical" evidence="7">
    <location>
        <begin position="535"/>
        <end position="554"/>
    </location>
</feature>
<dbReference type="EMBL" id="JAULSN010000009">
    <property type="protein sequence ID" value="KAK3365274.1"/>
    <property type="molecule type" value="Genomic_DNA"/>
</dbReference>
<evidence type="ECO:0000256" key="2">
    <source>
        <dbReference type="ARBA" id="ARBA00022723"/>
    </source>
</evidence>
<dbReference type="SMART" id="SM01336">
    <property type="entry name" value="zf-PARP"/>
    <property type="match status" value="1"/>
</dbReference>
<evidence type="ECO:0000256" key="6">
    <source>
        <dbReference type="SAM" id="MobiDB-lite"/>
    </source>
</evidence>
<dbReference type="GO" id="GO:0003677">
    <property type="term" value="F:DNA binding"/>
    <property type="evidence" value="ECO:0007669"/>
    <property type="project" value="InterPro"/>
</dbReference>
<dbReference type="Gene3D" id="3.30.1740.10">
    <property type="entry name" value="Zinc finger, PARP-type"/>
    <property type="match status" value="1"/>
</dbReference>
<reference evidence="9" key="1">
    <citation type="journal article" date="2023" name="Mol. Phylogenet. Evol.">
        <title>Genome-scale phylogeny and comparative genomics of the fungal order Sordariales.</title>
        <authorList>
            <person name="Hensen N."/>
            <person name="Bonometti L."/>
            <person name="Westerberg I."/>
            <person name="Brannstrom I.O."/>
            <person name="Guillou S."/>
            <person name="Cros-Aarteil S."/>
            <person name="Calhoun S."/>
            <person name="Haridas S."/>
            <person name="Kuo A."/>
            <person name="Mondo S."/>
            <person name="Pangilinan J."/>
            <person name="Riley R."/>
            <person name="LaButti K."/>
            <person name="Andreopoulos B."/>
            <person name="Lipzen A."/>
            <person name="Chen C."/>
            <person name="Yan M."/>
            <person name="Daum C."/>
            <person name="Ng V."/>
            <person name="Clum A."/>
            <person name="Steindorff A."/>
            <person name="Ohm R.A."/>
            <person name="Martin F."/>
            <person name="Silar P."/>
            <person name="Natvig D.O."/>
            <person name="Lalanne C."/>
            <person name="Gautier V."/>
            <person name="Ament-Velasquez S.L."/>
            <person name="Kruys A."/>
            <person name="Hutchinson M.I."/>
            <person name="Powell A.J."/>
            <person name="Barry K."/>
            <person name="Miller A.N."/>
            <person name="Grigoriev I.V."/>
            <person name="Debuchy R."/>
            <person name="Gladieux P."/>
            <person name="Hiltunen Thoren M."/>
            <person name="Johannesson H."/>
        </authorList>
    </citation>
    <scope>NUCLEOTIDE SEQUENCE</scope>
    <source>
        <strain evidence="9">CBS 958.72</strain>
    </source>
</reference>
<keyword evidence="4" id="KW-0862">Zinc</keyword>
<evidence type="ECO:0000256" key="1">
    <source>
        <dbReference type="ARBA" id="ARBA00004123"/>
    </source>
</evidence>
<proteinExistence type="predicted"/>
<feature type="transmembrane region" description="Helical" evidence="7">
    <location>
        <begin position="470"/>
        <end position="492"/>
    </location>
</feature>
<evidence type="ECO:0000313" key="9">
    <source>
        <dbReference type="EMBL" id="KAK3365274.1"/>
    </source>
</evidence>
<comment type="subcellular location">
    <subcellularLocation>
        <location evidence="1">Nucleus</location>
    </subcellularLocation>
</comment>
<dbReference type="PROSITE" id="PS50064">
    <property type="entry name" value="ZF_PARP_2"/>
    <property type="match status" value="1"/>
</dbReference>
<evidence type="ECO:0000313" key="10">
    <source>
        <dbReference type="Proteomes" id="UP001287356"/>
    </source>
</evidence>
<evidence type="ECO:0000256" key="7">
    <source>
        <dbReference type="SAM" id="Phobius"/>
    </source>
</evidence>
<dbReference type="Pfam" id="PF00645">
    <property type="entry name" value="zf-PARP"/>
    <property type="match status" value="1"/>
</dbReference>
<evidence type="ECO:0000256" key="5">
    <source>
        <dbReference type="ARBA" id="ARBA00023242"/>
    </source>
</evidence>
<protein>
    <recommendedName>
        <fullName evidence="8">PARP-type domain-containing protein</fullName>
    </recommendedName>
</protein>
<feature type="transmembrane region" description="Helical" evidence="7">
    <location>
        <begin position="444"/>
        <end position="463"/>
    </location>
</feature>
<evidence type="ECO:0000256" key="4">
    <source>
        <dbReference type="ARBA" id="ARBA00022833"/>
    </source>
</evidence>
<feature type="compositionally biased region" description="Basic residues" evidence="6">
    <location>
        <begin position="233"/>
        <end position="242"/>
    </location>
</feature>
<feature type="domain" description="PARP-type" evidence="8">
    <location>
        <begin position="4"/>
        <end position="91"/>
    </location>
</feature>
<gene>
    <name evidence="9" type="ORF">B0T24DRAFT_683894</name>
</gene>
<dbReference type="GO" id="GO:0005634">
    <property type="term" value="C:nucleus"/>
    <property type="evidence" value="ECO:0007669"/>
    <property type="project" value="UniProtKB-SubCell"/>
</dbReference>
<keyword evidence="7" id="KW-0812">Transmembrane</keyword>
<organism evidence="9 10">
    <name type="scientific">Lasiosphaeria ovina</name>
    <dbReference type="NCBI Taxonomy" id="92902"/>
    <lineage>
        <taxon>Eukaryota</taxon>
        <taxon>Fungi</taxon>
        <taxon>Dikarya</taxon>
        <taxon>Ascomycota</taxon>
        <taxon>Pezizomycotina</taxon>
        <taxon>Sordariomycetes</taxon>
        <taxon>Sordariomycetidae</taxon>
        <taxon>Sordariales</taxon>
        <taxon>Lasiosphaeriaceae</taxon>
        <taxon>Lasiosphaeria</taxon>
    </lineage>
</organism>
<feature type="region of interest" description="Disordered" evidence="6">
    <location>
        <begin position="105"/>
        <end position="354"/>
    </location>
</feature>